<dbReference type="PANTHER" id="PTHR30055">
    <property type="entry name" value="HTH-TYPE TRANSCRIPTIONAL REGULATOR RUTR"/>
    <property type="match status" value="1"/>
</dbReference>
<feature type="domain" description="HTH tetR-type" evidence="5">
    <location>
        <begin position="20"/>
        <end position="80"/>
    </location>
</feature>
<dbReference type="Gene3D" id="1.10.357.10">
    <property type="entry name" value="Tetracycline Repressor, domain 2"/>
    <property type="match status" value="1"/>
</dbReference>
<keyword evidence="7" id="KW-1185">Reference proteome</keyword>
<proteinExistence type="predicted"/>
<dbReference type="SUPFAM" id="SSF46689">
    <property type="entry name" value="Homeodomain-like"/>
    <property type="match status" value="1"/>
</dbReference>
<reference evidence="6 7" key="1">
    <citation type="submission" date="2022-10" db="EMBL/GenBank/DDBJ databases">
        <authorList>
            <person name="Xie J."/>
            <person name="Shen N."/>
        </authorList>
    </citation>
    <scope>NUCLEOTIDE SEQUENCE [LARGE SCALE GENOMIC DNA]</scope>
    <source>
        <strain evidence="6 7">YIM65594</strain>
    </source>
</reference>
<dbReference type="RefSeq" id="WP_326014483.1">
    <property type="nucleotide sequence ID" value="NZ_JAOZYC010000024.1"/>
</dbReference>
<evidence type="ECO:0000256" key="4">
    <source>
        <dbReference type="PROSITE-ProRule" id="PRU00335"/>
    </source>
</evidence>
<dbReference type="InterPro" id="IPR050109">
    <property type="entry name" value="HTH-type_TetR-like_transc_reg"/>
</dbReference>
<dbReference type="Pfam" id="PF16859">
    <property type="entry name" value="TetR_C_11"/>
    <property type="match status" value="1"/>
</dbReference>
<organism evidence="6 7">
    <name type="scientific">Streptomyces endophyticus</name>
    <dbReference type="NCBI Taxonomy" id="714166"/>
    <lineage>
        <taxon>Bacteria</taxon>
        <taxon>Bacillati</taxon>
        <taxon>Actinomycetota</taxon>
        <taxon>Actinomycetes</taxon>
        <taxon>Kitasatosporales</taxon>
        <taxon>Streptomycetaceae</taxon>
        <taxon>Streptomyces</taxon>
    </lineage>
</organism>
<dbReference type="PROSITE" id="PS50977">
    <property type="entry name" value="HTH_TETR_2"/>
    <property type="match status" value="1"/>
</dbReference>
<dbReference type="EMBL" id="JAOZYC010000024">
    <property type="protein sequence ID" value="MEB8336850.1"/>
    <property type="molecule type" value="Genomic_DNA"/>
</dbReference>
<dbReference type="Gene3D" id="1.10.10.60">
    <property type="entry name" value="Homeodomain-like"/>
    <property type="match status" value="1"/>
</dbReference>
<dbReference type="SUPFAM" id="SSF48498">
    <property type="entry name" value="Tetracyclin repressor-like, C-terminal domain"/>
    <property type="match status" value="1"/>
</dbReference>
<evidence type="ECO:0000256" key="1">
    <source>
        <dbReference type="ARBA" id="ARBA00023015"/>
    </source>
</evidence>
<dbReference type="InterPro" id="IPR009057">
    <property type="entry name" value="Homeodomain-like_sf"/>
</dbReference>
<comment type="caution">
    <text evidence="6">The sequence shown here is derived from an EMBL/GenBank/DDBJ whole genome shotgun (WGS) entry which is preliminary data.</text>
</comment>
<evidence type="ECO:0000256" key="2">
    <source>
        <dbReference type="ARBA" id="ARBA00023125"/>
    </source>
</evidence>
<sequence>MTREAVSATGSVKRVDPRITRSKTAALTAVREILFAEGWAAVTHAAVAARSGVGRSTLYRHWPDVVDLLRDAIAGEMARTHSEPKGRLREDLLAELNTIRRQLHDPANLRLIRVIIERADISPSFAALKQGLYREGSRTTAEIIESGVRRGELPADTDVAFAVDQLLGPLFFRRLLVSAAFDAAYVDRVVNGYLARAS</sequence>
<evidence type="ECO:0000259" key="5">
    <source>
        <dbReference type="PROSITE" id="PS50977"/>
    </source>
</evidence>
<keyword evidence="2 4" id="KW-0238">DNA-binding</keyword>
<dbReference type="PANTHER" id="PTHR30055:SF148">
    <property type="entry name" value="TETR-FAMILY TRANSCRIPTIONAL REGULATOR"/>
    <property type="match status" value="1"/>
</dbReference>
<protein>
    <submittedName>
        <fullName evidence="6">TetR/AcrR family transcriptional regulator C-terminal ligand-binding domain-containing protein</fullName>
    </submittedName>
</protein>
<dbReference type="InterPro" id="IPR036271">
    <property type="entry name" value="Tet_transcr_reg_TetR-rel_C_sf"/>
</dbReference>
<evidence type="ECO:0000313" key="6">
    <source>
        <dbReference type="EMBL" id="MEB8336850.1"/>
    </source>
</evidence>
<feature type="DNA-binding region" description="H-T-H motif" evidence="4">
    <location>
        <begin position="43"/>
        <end position="62"/>
    </location>
</feature>
<evidence type="ECO:0000256" key="3">
    <source>
        <dbReference type="ARBA" id="ARBA00023163"/>
    </source>
</evidence>
<dbReference type="InterPro" id="IPR011075">
    <property type="entry name" value="TetR_C"/>
</dbReference>
<dbReference type="InterPro" id="IPR001647">
    <property type="entry name" value="HTH_TetR"/>
</dbReference>
<gene>
    <name evidence="6" type="ORF">OKJ99_04885</name>
</gene>
<keyword evidence="1" id="KW-0805">Transcription regulation</keyword>
<keyword evidence="3" id="KW-0804">Transcription</keyword>
<accession>A0ABU6EYM1</accession>
<dbReference type="Proteomes" id="UP001354931">
    <property type="component" value="Unassembled WGS sequence"/>
</dbReference>
<name>A0ABU6EYM1_9ACTN</name>
<dbReference type="Pfam" id="PF00440">
    <property type="entry name" value="TetR_N"/>
    <property type="match status" value="1"/>
</dbReference>
<evidence type="ECO:0000313" key="7">
    <source>
        <dbReference type="Proteomes" id="UP001354931"/>
    </source>
</evidence>